<evidence type="ECO:0000256" key="5">
    <source>
        <dbReference type="ARBA" id="ARBA00023136"/>
    </source>
</evidence>
<keyword evidence="2" id="KW-1003">Cell membrane</keyword>
<dbReference type="PANTHER" id="PTHR36115">
    <property type="entry name" value="PROLINE-RICH ANTIGEN HOMOLOG-RELATED"/>
    <property type="match status" value="1"/>
</dbReference>
<reference evidence="8 9" key="1">
    <citation type="submission" date="2017-10" db="EMBL/GenBank/DDBJ databases">
        <title>Bacillus sp. nov., a halophilic bacterium isolated from a Yangshapao Lake.</title>
        <authorList>
            <person name="Wang H."/>
        </authorList>
    </citation>
    <scope>NUCLEOTIDE SEQUENCE [LARGE SCALE GENOMIC DNA]</scope>
    <source>
        <strain evidence="8 9">YSP-3</strain>
    </source>
</reference>
<dbReference type="Proteomes" id="UP000248066">
    <property type="component" value="Unassembled WGS sequence"/>
</dbReference>
<evidence type="ECO:0000313" key="9">
    <source>
        <dbReference type="Proteomes" id="UP000248066"/>
    </source>
</evidence>
<organism evidence="8 9">
    <name type="scientific">Alteribacter lacisalsi</name>
    <dbReference type="NCBI Taxonomy" id="2045244"/>
    <lineage>
        <taxon>Bacteria</taxon>
        <taxon>Bacillati</taxon>
        <taxon>Bacillota</taxon>
        <taxon>Bacilli</taxon>
        <taxon>Bacillales</taxon>
        <taxon>Bacillaceae</taxon>
        <taxon>Alteribacter</taxon>
    </lineage>
</organism>
<dbReference type="GO" id="GO:0005886">
    <property type="term" value="C:plasma membrane"/>
    <property type="evidence" value="ECO:0007669"/>
    <property type="project" value="UniProtKB-SubCell"/>
</dbReference>
<protein>
    <recommendedName>
        <fullName evidence="7">RDD domain-containing protein</fullName>
    </recommendedName>
</protein>
<dbReference type="RefSeq" id="WP_110520067.1">
    <property type="nucleotide sequence ID" value="NZ_PDOF01000002.1"/>
</dbReference>
<feature type="transmembrane region" description="Helical" evidence="6">
    <location>
        <begin position="129"/>
        <end position="151"/>
    </location>
</feature>
<keyword evidence="5 6" id="KW-0472">Membrane</keyword>
<dbReference type="InterPro" id="IPR051791">
    <property type="entry name" value="Pra-immunoreactive"/>
</dbReference>
<feature type="transmembrane region" description="Helical" evidence="6">
    <location>
        <begin position="46"/>
        <end position="66"/>
    </location>
</feature>
<dbReference type="OrthoDB" id="1450430at2"/>
<dbReference type="Pfam" id="PF06271">
    <property type="entry name" value="RDD"/>
    <property type="match status" value="1"/>
</dbReference>
<name>A0A2W0HS65_9BACI</name>
<evidence type="ECO:0000259" key="7">
    <source>
        <dbReference type="Pfam" id="PF06271"/>
    </source>
</evidence>
<keyword evidence="4 6" id="KW-1133">Transmembrane helix</keyword>
<dbReference type="InterPro" id="IPR010432">
    <property type="entry name" value="RDD"/>
</dbReference>
<dbReference type="AlphaFoldDB" id="A0A2W0HS65"/>
<evidence type="ECO:0000256" key="1">
    <source>
        <dbReference type="ARBA" id="ARBA00004651"/>
    </source>
</evidence>
<evidence type="ECO:0000313" key="8">
    <source>
        <dbReference type="EMBL" id="PYZ96408.1"/>
    </source>
</evidence>
<evidence type="ECO:0000256" key="3">
    <source>
        <dbReference type="ARBA" id="ARBA00022692"/>
    </source>
</evidence>
<feature type="domain" description="RDD" evidence="7">
    <location>
        <begin position="3"/>
        <end position="163"/>
    </location>
</feature>
<proteinExistence type="predicted"/>
<gene>
    <name evidence="8" type="ORF">CR205_11835</name>
</gene>
<dbReference type="EMBL" id="PDOF01000002">
    <property type="protein sequence ID" value="PYZ96408.1"/>
    <property type="molecule type" value="Genomic_DNA"/>
</dbReference>
<feature type="transmembrane region" description="Helical" evidence="6">
    <location>
        <begin position="12"/>
        <end position="34"/>
    </location>
</feature>
<sequence>MSASLIIRFKAFMIDYSIIIIYLLLLLVTSVFLYPQIQYVFTGSPATAQLAGFLLVTMPVSVYFIVGDSAMGGQTFGKRAVEIRTVTEAGEPVSVFRAIVRTALKFLPWELSHFLVYRLMYLEDTSVPIVYYILGGTIYALMFAYILTAIFTRKKQTLYDLIVQTKVVKR</sequence>
<comment type="caution">
    <text evidence="8">The sequence shown here is derived from an EMBL/GenBank/DDBJ whole genome shotgun (WGS) entry which is preliminary data.</text>
</comment>
<evidence type="ECO:0000256" key="4">
    <source>
        <dbReference type="ARBA" id="ARBA00022989"/>
    </source>
</evidence>
<evidence type="ECO:0000256" key="2">
    <source>
        <dbReference type="ARBA" id="ARBA00022475"/>
    </source>
</evidence>
<keyword evidence="9" id="KW-1185">Reference proteome</keyword>
<comment type="subcellular location">
    <subcellularLocation>
        <location evidence="1">Cell membrane</location>
        <topology evidence="1">Multi-pass membrane protein</topology>
    </subcellularLocation>
</comment>
<keyword evidence="3 6" id="KW-0812">Transmembrane</keyword>
<evidence type="ECO:0000256" key="6">
    <source>
        <dbReference type="SAM" id="Phobius"/>
    </source>
</evidence>
<accession>A0A2W0HS65</accession>